<gene>
    <name evidence="2" type="ORF">SAMN02745126_05911</name>
</gene>
<keyword evidence="3" id="KW-1185">Reference proteome</keyword>
<dbReference type="InterPro" id="IPR050834">
    <property type="entry name" value="Glycosyltransf_2"/>
</dbReference>
<dbReference type="SUPFAM" id="SSF53448">
    <property type="entry name" value="Nucleotide-diphospho-sugar transferases"/>
    <property type="match status" value="1"/>
</dbReference>
<evidence type="ECO:0000259" key="1">
    <source>
        <dbReference type="Pfam" id="PF00535"/>
    </source>
</evidence>
<dbReference type="PANTHER" id="PTHR43685">
    <property type="entry name" value="GLYCOSYLTRANSFERASE"/>
    <property type="match status" value="1"/>
</dbReference>
<dbReference type="PANTHER" id="PTHR43685:SF2">
    <property type="entry name" value="GLYCOSYLTRANSFERASE 2-LIKE DOMAIN-CONTAINING PROTEIN"/>
    <property type="match status" value="1"/>
</dbReference>
<dbReference type="Gene3D" id="3.90.550.10">
    <property type="entry name" value="Spore Coat Polysaccharide Biosynthesis Protein SpsA, Chain A"/>
    <property type="match status" value="1"/>
</dbReference>
<dbReference type="Pfam" id="PF00535">
    <property type="entry name" value="Glycos_transf_2"/>
    <property type="match status" value="1"/>
</dbReference>
<dbReference type="InterPro" id="IPR029044">
    <property type="entry name" value="Nucleotide-diphossugar_trans"/>
</dbReference>
<accession>A0A1T4T9F0</accession>
<evidence type="ECO:0000313" key="3">
    <source>
        <dbReference type="Proteomes" id="UP000190092"/>
    </source>
</evidence>
<evidence type="ECO:0000313" key="2">
    <source>
        <dbReference type="EMBL" id="SKA37220.1"/>
    </source>
</evidence>
<sequence length="316" mass="35802">MVDVSIIIPTFNRLWGLPQAVESCFSADCSAEVIVIDDGSADGTWDWLQKRKDVVSIRTANWGKCWAVAAGMAVARGDYVRFLDSDDWLEPGANAEQVRLAHETEADVVVAGYTDFFEDSQRLAPHPWVDCDDFVAQQFGEVPFSHYSAFLFRRSFVQDVPHRPEFALRDDRMFMLEVAVRHPRLAVYGKSAFVHRHHSRGRLQKTSGFRRTLADWTNIEVYRKAIALLEAKGEVSPRQRRAAVSYIWPVIRNLAKTQLDEAAAAADWSAKVDPAFVPAVRAPILLGYRWLGFRATERLIRLWALFRKPPPTGPSS</sequence>
<dbReference type="AlphaFoldDB" id="A0A1T4T9F0"/>
<dbReference type="Proteomes" id="UP000190092">
    <property type="component" value="Unassembled WGS sequence"/>
</dbReference>
<dbReference type="GO" id="GO:0016740">
    <property type="term" value="F:transferase activity"/>
    <property type="evidence" value="ECO:0007669"/>
    <property type="project" value="UniProtKB-KW"/>
</dbReference>
<reference evidence="3" key="1">
    <citation type="submission" date="2017-02" db="EMBL/GenBank/DDBJ databases">
        <authorList>
            <person name="Varghese N."/>
            <person name="Submissions S."/>
        </authorList>
    </citation>
    <scope>NUCLEOTIDE SEQUENCE [LARGE SCALE GENOMIC DNA]</scope>
    <source>
        <strain evidence="3">ATCC 27094</strain>
    </source>
</reference>
<dbReference type="EMBL" id="FUWJ01000014">
    <property type="protein sequence ID" value="SKA37220.1"/>
    <property type="molecule type" value="Genomic_DNA"/>
</dbReference>
<keyword evidence="2" id="KW-0808">Transferase</keyword>
<name>A0A1T4T9F0_9HYPH</name>
<dbReference type="RefSeq" id="WP_085937645.1">
    <property type="nucleotide sequence ID" value="NZ_FUWJ01000014.1"/>
</dbReference>
<proteinExistence type="predicted"/>
<organism evidence="2 3">
    <name type="scientific">Enhydrobacter aerosaccus</name>
    <dbReference type="NCBI Taxonomy" id="225324"/>
    <lineage>
        <taxon>Bacteria</taxon>
        <taxon>Pseudomonadati</taxon>
        <taxon>Pseudomonadota</taxon>
        <taxon>Alphaproteobacteria</taxon>
        <taxon>Hyphomicrobiales</taxon>
        <taxon>Enhydrobacter</taxon>
    </lineage>
</organism>
<protein>
    <submittedName>
        <fullName evidence="2">Glycosyl transferase family 2</fullName>
    </submittedName>
</protein>
<dbReference type="OrthoDB" id="6383742at2"/>
<dbReference type="STRING" id="225324.SAMN02745126_05911"/>
<feature type="domain" description="Glycosyltransferase 2-like" evidence="1">
    <location>
        <begin position="5"/>
        <end position="159"/>
    </location>
</feature>
<dbReference type="InterPro" id="IPR001173">
    <property type="entry name" value="Glyco_trans_2-like"/>
</dbReference>